<comment type="pathway">
    <text evidence="1 12">Lipid metabolism; fatty acid biosynthesis.</text>
</comment>
<keyword evidence="10 12" id="KW-0012">Acyltransferase</keyword>
<keyword evidence="7 12" id="KW-0276">Fatty acid metabolism</keyword>
<evidence type="ECO:0000313" key="16">
    <source>
        <dbReference type="EMBL" id="HEA86687.1"/>
    </source>
</evidence>
<proteinExistence type="inferred from homology"/>
<dbReference type="GO" id="GO:0044550">
    <property type="term" value="P:secondary metabolite biosynthetic process"/>
    <property type="evidence" value="ECO:0007669"/>
    <property type="project" value="TreeGrafter"/>
</dbReference>
<dbReference type="FunFam" id="3.40.47.10:FF:000004">
    <property type="entry name" value="3-oxoacyl-[acyl-carrier-protein] synthase 3"/>
    <property type="match status" value="1"/>
</dbReference>
<dbReference type="EMBL" id="DSLG01000002">
    <property type="protein sequence ID" value="HEA86687.1"/>
    <property type="molecule type" value="Genomic_DNA"/>
</dbReference>
<dbReference type="InterPro" id="IPR013747">
    <property type="entry name" value="ACP_syn_III_C"/>
</dbReference>
<evidence type="ECO:0000256" key="3">
    <source>
        <dbReference type="ARBA" id="ARBA00012333"/>
    </source>
</evidence>
<dbReference type="SUPFAM" id="SSF53901">
    <property type="entry name" value="Thiolase-like"/>
    <property type="match status" value="1"/>
</dbReference>
<dbReference type="GO" id="GO:0004315">
    <property type="term" value="F:3-oxoacyl-[acyl-carrier-protein] synthase activity"/>
    <property type="evidence" value="ECO:0007669"/>
    <property type="project" value="InterPro"/>
</dbReference>
<keyword evidence="8 12" id="KW-0443">Lipid metabolism</keyword>
<dbReference type="Gene3D" id="3.40.47.10">
    <property type="match status" value="1"/>
</dbReference>
<dbReference type="Pfam" id="PF08545">
    <property type="entry name" value="ACP_syn_III"/>
    <property type="match status" value="1"/>
</dbReference>
<evidence type="ECO:0000259" key="15">
    <source>
        <dbReference type="Pfam" id="PF08545"/>
    </source>
</evidence>
<comment type="subcellular location">
    <subcellularLocation>
        <location evidence="12">Cytoplasm</location>
    </subcellularLocation>
</comment>
<keyword evidence="9 12" id="KW-0275">Fatty acid biosynthesis</keyword>
<dbReference type="GO" id="GO:0005737">
    <property type="term" value="C:cytoplasm"/>
    <property type="evidence" value="ECO:0007669"/>
    <property type="project" value="UniProtKB-SubCell"/>
</dbReference>
<comment type="subunit">
    <text evidence="12">Homodimer.</text>
</comment>
<dbReference type="InterPro" id="IPR004655">
    <property type="entry name" value="FabH"/>
</dbReference>
<feature type="region of interest" description="ACP-binding" evidence="12">
    <location>
        <begin position="256"/>
        <end position="260"/>
    </location>
</feature>
<keyword evidence="4 12" id="KW-0963">Cytoplasm</keyword>
<feature type="active site" evidence="12">
    <location>
        <position position="114"/>
    </location>
</feature>
<feature type="domain" description="Beta-ketoacyl-[acyl-carrier-protein] synthase III C-terminal" evidence="14">
    <location>
        <begin position="239"/>
        <end position="327"/>
    </location>
</feature>
<dbReference type="HAMAP" id="MF_01815">
    <property type="entry name" value="FabH"/>
    <property type="match status" value="1"/>
</dbReference>
<dbReference type="GO" id="GO:0006633">
    <property type="term" value="P:fatty acid biosynthetic process"/>
    <property type="evidence" value="ECO:0007669"/>
    <property type="project" value="UniProtKB-UniRule"/>
</dbReference>
<evidence type="ECO:0000256" key="4">
    <source>
        <dbReference type="ARBA" id="ARBA00022490"/>
    </source>
</evidence>
<reference evidence="16" key="1">
    <citation type="journal article" date="2020" name="mSystems">
        <title>Genome- and Community-Level Interaction Insights into Carbon Utilization and Element Cycling Functions of Hydrothermarchaeota in Hydrothermal Sediment.</title>
        <authorList>
            <person name="Zhou Z."/>
            <person name="Liu Y."/>
            <person name="Xu W."/>
            <person name="Pan J."/>
            <person name="Luo Z.H."/>
            <person name="Li M."/>
        </authorList>
    </citation>
    <scope>NUCLEOTIDE SEQUENCE [LARGE SCALE GENOMIC DNA]</scope>
    <source>
        <strain evidence="16">SpSt-265</strain>
    </source>
</reference>
<dbReference type="NCBIfam" id="TIGR00747">
    <property type="entry name" value="fabH"/>
    <property type="match status" value="1"/>
</dbReference>
<dbReference type="InterPro" id="IPR016039">
    <property type="entry name" value="Thiolase-like"/>
</dbReference>
<keyword evidence="5 12" id="KW-0444">Lipid biosynthesis</keyword>
<feature type="domain" description="Beta-ketoacyl-[acyl-carrier-protein] synthase III N-terminal" evidence="15">
    <location>
        <begin position="108"/>
        <end position="187"/>
    </location>
</feature>
<evidence type="ECO:0000256" key="9">
    <source>
        <dbReference type="ARBA" id="ARBA00023160"/>
    </source>
</evidence>
<dbReference type="EC" id="2.3.1.180" evidence="3 12"/>
<evidence type="ECO:0000256" key="1">
    <source>
        <dbReference type="ARBA" id="ARBA00005194"/>
    </source>
</evidence>
<evidence type="ECO:0000256" key="11">
    <source>
        <dbReference type="ARBA" id="ARBA00051096"/>
    </source>
</evidence>
<evidence type="ECO:0000256" key="7">
    <source>
        <dbReference type="ARBA" id="ARBA00022832"/>
    </source>
</evidence>
<evidence type="ECO:0000256" key="8">
    <source>
        <dbReference type="ARBA" id="ARBA00023098"/>
    </source>
</evidence>
<dbReference type="AlphaFoldDB" id="A0A7C1SG89"/>
<comment type="domain">
    <text evidence="12">The last Arg residue of the ACP-binding site is essential for the weak association between ACP/AcpP and FabH.</text>
</comment>
<accession>A0A7C1SG89</accession>
<protein>
    <recommendedName>
        <fullName evidence="3 12">Beta-ketoacyl-[acyl-carrier-protein] synthase III</fullName>
        <shortName evidence="12">Beta-ketoacyl-ACP synthase III</shortName>
        <shortName evidence="12">KAS III</shortName>
        <ecNumber evidence="3 12">2.3.1.180</ecNumber>
    </recommendedName>
    <alternativeName>
        <fullName evidence="12">3-oxoacyl-[acyl-carrier-protein] synthase 3</fullName>
    </alternativeName>
    <alternativeName>
        <fullName evidence="12">3-oxoacyl-[acyl-carrier-protein] synthase III</fullName>
    </alternativeName>
</protein>
<feature type="active site" evidence="12">
    <location>
        <position position="285"/>
    </location>
</feature>
<dbReference type="PANTHER" id="PTHR34069:SF2">
    <property type="entry name" value="BETA-KETOACYL-[ACYL-CARRIER-PROTEIN] SYNTHASE III"/>
    <property type="match status" value="1"/>
</dbReference>
<comment type="function">
    <text evidence="12">Catalyzes the condensation reaction of fatty acid synthesis by the addition to an acyl acceptor of two carbons from malonyl-ACP. Catalyzes the first condensation reaction which initiates fatty acid synthesis and may therefore play a role in governing the total rate of fatty acid production. Possesses both acetoacetyl-ACP synthase and acetyl transacylase activities. Its substrate specificity determines the biosynthesis of branched-chain and/or straight-chain of fatty acids.</text>
</comment>
<keyword evidence="13" id="KW-1133">Transmembrane helix</keyword>
<evidence type="ECO:0000256" key="13">
    <source>
        <dbReference type="SAM" id="Phobius"/>
    </source>
</evidence>
<evidence type="ECO:0000256" key="2">
    <source>
        <dbReference type="ARBA" id="ARBA00008642"/>
    </source>
</evidence>
<keyword evidence="13" id="KW-0472">Membrane</keyword>
<dbReference type="GO" id="GO:0033818">
    <property type="term" value="F:beta-ketoacyl-acyl-carrier-protein synthase III activity"/>
    <property type="evidence" value="ECO:0007669"/>
    <property type="project" value="UniProtKB-UniRule"/>
</dbReference>
<keyword evidence="13" id="KW-0812">Transmembrane</keyword>
<feature type="active site" evidence="12">
    <location>
        <position position="255"/>
    </location>
</feature>
<comment type="similarity">
    <text evidence="2 12">Belongs to the thiolase-like superfamily. FabH family.</text>
</comment>
<dbReference type="NCBIfam" id="NF006829">
    <property type="entry name" value="PRK09352.1"/>
    <property type="match status" value="1"/>
</dbReference>
<evidence type="ECO:0000256" key="5">
    <source>
        <dbReference type="ARBA" id="ARBA00022516"/>
    </source>
</evidence>
<keyword evidence="6 12" id="KW-0808">Transferase</keyword>
<sequence>MGYSAVIAGTGFDVPERVLTNEDLEKILDTSDEWITERTGMKERRIAAPTEAASDFACRAAQRALEEAGVPAEELDLIIVATVTGDMPFPSTACIVQDRLGARNAAAMDLGAGCSGFIYGLTTARQFIATGTYRTILVIGVEVLSKITDWTDRSTAVLLADGAGAVVLRADQNQGRGIIATYLAADGSHGNDLYMPAGGSRIPASIESVQQRLHYLKMNGSAIFKIAVRSMADVVKRLLDQARLRAEDIKLVIPHQANLRIIEAMAKLLNFPMERVFVNIQKYANTSSASTIIALDEARKSGRVRQNDLIIMVAFGAGLTWGGVLIRL</sequence>
<gene>
    <name evidence="12" type="primary">fabH</name>
    <name evidence="16" type="ORF">ENP94_01590</name>
</gene>
<comment type="catalytic activity">
    <reaction evidence="11">
        <text>malonyl-[ACP] + acetyl-CoA + H(+) = 3-oxobutanoyl-[ACP] + CO2 + CoA</text>
        <dbReference type="Rhea" id="RHEA:12080"/>
        <dbReference type="Rhea" id="RHEA-COMP:9623"/>
        <dbReference type="Rhea" id="RHEA-COMP:9625"/>
        <dbReference type="ChEBI" id="CHEBI:15378"/>
        <dbReference type="ChEBI" id="CHEBI:16526"/>
        <dbReference type="ChEBI" id="CHEBI:57287"/>
        <dbReference type="ChEBI" id="CHEBI:57288"/>
        <dbReference type="ChEBI" id="CHEBI:78449"/>
        <dbReference type="ChEBI" id="CHEBI:78450"/>
        <dbReference type="EC" id="2.3.1.180"/>
    </reaction>
    <physiologicalReaction direction="left-to-right" evidence="11">
        <dbReference type="Rhea" id="RHEA:12081"/>
    </physiologicalReaction>
</comment>
<evidence type="ECO:0000256" key="10">
    <source>
        <dbReference type="ARBA" id="ARBA00023315"/>
    </source>
</evidence>
<dbReference type="Pfam" id="PF08541">
    <property type="entry name" value="ACP_syn_III_C"/>
    <property type="match status" value="1"/>
</dbReference>
<evidence type="ECO:0000259" key="14">
    <source>
        <dbReference type="Pfam" id="PF08541"/>
    </source>
</evidence>
<evidence type="ECO:0000256" key="6">
    <source>
        <dbReference type="ARBA" id="ARBA00022679"/>
    </source>
</evidence>
<name>A0A7C1SG89_UNCW3</name>
<dbReference type="InterPro" id="IPR013751">
    <property type="entry name" value="ACP_syn_III_N"/>
</dbReference>
<dbReference type="UniPathway" id="UPA00094"/>
<evidence type="ECO:0000256" key="12">
    <source>
        <dbReference type="HAMAP-Rule" id="MF_01815"/>
    </source>
</evidence>
<dbReference type="CDD" id="cd00830">
    <property type="entry name" value="KAS_III"/>
    <property type="match status" value="1"/>
</dbReference>
<feature type="transmembrane region" description="Helical" evidence="13">
    <location>
        <begin position="309"/>
        <end position="326"/>
    </location>
</feature>
<dbReference type="PANTHER" id="PTHR34069">
    <property type="entry name" value="3-OXOACYL-[ACYL-CARRIER-PROTEIN] SYNTHASE 3"/>
    <property type="match status" value="1"/>
</dbReference>
<comment type="caution">
    <text evidence="16">The sequence shown here is derived from an EMBL/GenBank/DDBJ whole genome shotgun (WGS) entry which is preliminary data.</text>
</comment>
<keyword evidence="12" id="KW-0511">Multifunctional enzyme</keyword>
<organism evidence="16">
    <name type="scientific">candidate division WOR-3 bacterium</name>
    <dbReference type="NCBI Taxonomy" id="2052148"/>
    <lineage>
        <taxon>Bacteria</taxon>
        <taxon>Bacteria division WOR-3</taxon>
    </lineage>
</organism>